<dbReference type="Pfam" id="PF13733">
    <property type="entry name" value="Glyco_transf_7N"/>
    <property type="match status" value="1"/>
</dbReference>
<dbReference type="CDD" id="cd00899">
    <property type="entry name" value="b4GalT"/>
    <property type="match status" value="1"/>
</dbReference>
<dbReference type="GO" id="GO:0005975">
    <property type="term" value="P:carbohydrate metabolic process"/>
    <property type="evidence" value="ECO:0007669"/>
    <property type="project" value="InterPro"/>
</dbReference>
<evidence type="ECO:0000256" key="4">
    <source>
        <dbReference type="ARBA" id="ARBA00022676"/>
    </source>
</evidence>
<accession>A0A814D6R5</accession>
<feature type="transmembrane region" description="Helical" evidence="11">
    <location>
        <begin position="12"/>
        <end position="33"/>
    </location>
</feature>
<keyword evidence="5 11" id="KW-0808">Transferase</keyword>
<keyword evidence="4 11" id="KW-0328">Glycosyltransferase</keyword>
<keyword evidence="9 11" id="KW-0472">Membrane</keyword>
<dbReference type="InterPro" id="IPR027791">
    <property type="entry name" value="Galactosyl_T_C"/>
</dbReference>
<evidence type="ECO:0000259" key="12">
    <source>
        <dbReference type="Pfam" id="PF02709"/>
    </source>
</evidence>
<feature type="domain" description="Galactosyltransferase C-terminal" evidence="12">
    <location>
        <begin position="232"/>
        <end position="309"/>
    </location>
</feature>
<dbReference type="PANTHER" id="PTHR19300:SF57">
    <property type="entry name" value="BETA-1,4-N-ACETYLGALACTOSAMINYLTRANSFERASE"/>
    <property type="match status" value="1"/>
</dbReference>
<dbReference type="OrthoDB" id="10038994at2759"/>
<dbReference type="EC" id="2.4.1.-" evidence="11"/>
<dbReference type="PANTHER" id="PTHR19300">
    <property type="entry name" value="BETA-1,4-GALACTOSYLTRANSFERASE"/>
    <property type="match status" value="1"/>
</dbReference>
<dbReference type="InterPro" id="IPR029044">
    <property type="entry name" value="Nucleotide-diphossugar_trans"/>
</dbReference>
<keyword evidence="10 11" id="KW-0325">Glycoprotein</keyword>
<evidence type="ECO:0000256" key="11">
    <source>
        <dbReference type="RuleBase" id="RU368121"/>
    </source>
</evidence>
<evidence type="ECO:0000259" key="13">
    <source>
        <dbReference type="Pfam" id="PF13733"/>
    </source>
</evidence>
<organism evidence="14 15">
    <name type="scientific">Brachionus calyciflorus</name>
    <dbReference type="NCBI Taxonomy" id="104777"/>
    <lineage>
        <taxon>Eukaryota</taxon>
        <taxon>Metazoa</taxon>
        <taxon>Spiralia</taxon>
        <taxon>Gnathifera</taxon>
        <taxon>Rotifera</taxon>
        <taxon>Eurotatoria</taxon>
        <taxon>Monogononta</taxon>
        <taxon>Pseudotrocha</taxon>
        <taxon>Ploima</taxon>
        <taxon>Brachionidae</taxon>
        <taxon>Brachionus</taxon>
    </lineage>
</organism>
<keyword evidence="6 11" id="KW-0812">Transmembrane</keyword>
<dbReference type="AlphaFoldDB" id="A0A814D6R5"/>
<dbReference type="EMBL" id="CAJNOC010002791">
    <property type="protein sequence ID" value="CAF0951649.1"/>
    <property type="molecule type" value="Genomic_DNA"/>
</dbReference>
<evidence type="ECO:0000256" key="7">
    <source>
        <dbReference type="ARBA" id="ARBA00022968"/>
    </source>
</evidence>
<dbReference type="UniPathway" id="UPA00378"/>
<evidence type="ECO:0000313" key="15">
    <source>
        <dbReference type="Proteomes" id="UP000663879"/>
    </source>
</evidence>
<evidence type="ECO:0000256" key="3">
    <source>
        <dbReference type="ARBA" id="ARBA00005735"/>
    </source>
</evidence>
<keyword evidence="8 11" id="KW-1133">Transmembrane helix</keyword>
<dbReference type="Gene3D" id="3.90.550.10">
    <property type="entry name" value="Spore Coat Polysaccharide Biosynthesis Protein SpsA, Chain A"/>
    <property type="match status" value="1"/>
</dbReference>
<dbReference type="SUPFAM" id="SSF53448">
    <property type="entry name" value="Nucleotide-diphospho-sugar transferases"/>
    <property type="match status" value="1"/>
</dbReference>
<comment type="function">
    <text evidence="11">Catalyses the transfer of galactose onto proteins or lipids.</text>
</comment>
<gene>
    <name evidence="14" type="ORF">OXX778_LOCUS13975</name>
</gene>
<name>A0A814D6R5_9BILA</name>
<sequence>MIKKSLLFLGNFSFSKIILAFLSLNLFIFLLYVNGIESNSLNISLKYFLFSNETIVPNSNNSKENLDNSTFPTVSKNSNLSKEYGIYNKTLCPMIPAKLHGRIPVKYFNGTFIELENSLSNLSIEKGGLWSPKECKPRYKVALIIPYRNRENILKIFLKNLHPFLQKQQIEYGIYLIEPLQNLTFNRGLLMNIGFIESLKKTNQKWECFMFHDVDLIPEDERIIYSCPEQPRHLSAFVTKFNTIVSGEALFGGVSALTKDQMKKVNGYSNLYFGWGGEDDDFRYRILQNNFKITRYPLEIGRYLMIRHTSDQKINSERFNLLKKTVERMKTDGLNSIEYKLNDMIIGKLFTKVIVSYDENYLLKKIY</sequence>
<reference evidence="14" key="1">
    <citation type="submission" date="2021-02" db="EMBL/GenBank/DDBJ databases">
        <authorList>
            <person name="Nowell W R."/>
        </authorList>
    </citation>
    <scope>NUCLEOTIDE SEQUENCE</scope>
    <source>
        <strain evidence="14">Ploen Becks lab</strain>
    </source>
</reference>
<dbReference type="PRINTS" id="PR02050">
    <property type="entry name" value="B14GALTRFASE"/>
</dbReference>
<dbReference type="GO" id="GO:0005794">
    <property type="term" value="C:Golgi apparatus"/>
    <property type="evidence" value="ECO:0007669"/>
    <property type="project" value="TreeGrafter"/>
</dbReference>
<keyword evidence="7 11" id="KW-0735">Signal-anchor</keyword>
<dbReference type="Proteomes" id="UP000663879">
    <property type="component" value="Unassembled WGS sequence"/>
</dbReference>
<evidence type="ECO:0000256" key="5">
    <source>
        <dbReference type="ARBA" id="ARBA00022679"/>
    </source>
</evidence>
<evidence type="ECO:0000256" key="6">
    <source>
        <dbReference type="ARBA" id="ARBA00022692"/>
    </source>
</evidence>
<evidence type="ECO:0000256" key="10">
    <source>
        <dbReference type="ARBA" id="ARBA00023180"/>
    </source>
</evidence>
<dbReference type="GO" id="GO:0008378">
    <property type="term" value="F:galactosyltransferase activity"/>
    <property type="evidence" value="ECO:0007669"/>
    <property type="project" value="TreeGrafter"/>
</dbReference>
<evidence type="ECO:0000256" key="2">
    <source>
        <dbReference type="ARBA" id="ARBA00004922"/>
    </source>
</evidence>
<comment type="caution">
    <text evidence="14">The sequence shown here is derived from an EMBL/GenBank/DDBJ whole genome shotgun (WGS) entry which is preliminary data.</text>
</comment>
<evidence type="ECO:0000313" key="14">
    <source>
        <dbReference type="EMBL" id="CAF0951649.1"/>
    </source>
</evidence>
<evidence type="ECO:0000256" key="9">
    <source>
        <dbReference type="ARBA" id="ARBA00023136"/>
    </source>
</evidence>
<proteinExistence type="inferred from homology"/>
<keyword evidence="15" id="KW-1185">Reference proteome</keyword>
<dbReference type="GO" id="GO:0016020">
    <property type="term" value="C:membrane"/>
    <property type="evidence" value="ECO:0007669"/>
    <property type="project" value="UniProtKB-SubCell"/>
</dbReference>
<comment type="similarity">
    <text evidence="3 11">Belongs to the glycosyltransferase 7 family.</text>
</comment>
<evidence type="ECO:0000256" key="8">
    <source>
        <dbReference type="ARBA" id="ARBA00022989"/>
    </source>
</evidence>
<protein>
    <recommendedName>
        <fullName evidence="11">Beta-1,4-galactosyltransferase</fullName>
        <ecNumber evidence="11">2.4.1.-</ecNumber>
    </recommendedName>
</protein>
<feature type="domain" description="Galactosyltransferase N-terminal" evidence="13">
    <location>
        <begin position="92"/>
        <end position="228"/>
    </location>
</feature>
<dbReference type="InterPro" id="IPR027995">
    <property type="entry name" value="Galactosyl_T_N"/>
</dbReference>
<evidence type="ECO:0000256" key="1">
    <source>
        <dbReference type="ARBA" id="ARBA00004606"/>
    </source>
</evidence>
<dbReference type="Pfam" id="PF02709">
    <property type="entry name" value="Glyco_transf_7C"/>
    <property type="match status" value="1"/>
</dbReference>
<dbReference type="InterPro" id="IPR003859">
    <property type="entry name" value="Galactosyl_T"/>
</dbReference>
<comment type="subcellular location">
    <subcellularLocation>
        <location evidence="1">Membrane</location>
        <topology evidence="1">Single-pass type II membrane protein</topology>
    </subcellularLocation>
</comment>
<comment type="pathway">
    <text evidence="2 11">Protein modification; protein glycosylation.</text>
</comment>